<reference evidence="1 2" key="1">
    <citation type="submission" date="2023-02" db="EMBL/GenBank/DDBJ databases">
        <title>Host association and intracellularity evolved multiple times independently in the Rickettsiales.</title>
        <authorList>
            <person name="Castelli M."/>
            <person name="Nardi T."/>
            <person name="Gammuto L."/>
            <person name="Bellinzona G."/>
            <person name="Sabaneyeva E."/>
            <person name="Potekhin A."/>
            <person name="Serra V."/>
            <person name="Petroni G."/>
            <person name="Sassera D."/>
        </authorList>
    </citation>
    <scope>NUCLEOTIDE SEQUENCE [LARGE SCALE GENOMIC DNA]</scope>
    <source>
        <strain evidence="1 2">BOD18</strain>
    </source>
</reference>
<evidence type="ECO:0000313" key="1">
    <source>
        <dbReference type="EMBL" id="MDZ5762028.1"/>
    </source>
</evidence>
<name>A0ABU5L7D0_9RICK</name>
<dbReference type="EMBL" id="JARGYT010000016">
    <property type="protein sequence ID" value="MDZ5762028.1"/>
    <property type="molecule type" value="Genomic_DNA"/>
</dbReference>
<gene>
    <name evidence="1" type="ORF">Cyrtocomes_00394</name>
</gene>
<dbReference type="RefSeq" id="WP_322497517.1">
    <property type="nucleotide sequence ID" value="NZ_JARGYT010000016.1"/>
</dbReference>
<comment type="caution">
    <text evidence="1">The sequence shown here is derived from an EMBL/GenBank/DDBJ whole genome shotgun (WGS) entry which is preliminary data.</text>
</comment>
<accession>A0ABU5L7D0</accession>
<keyword evidence="2" id="KW-1185">Reference proteome</keyword>
<evidence type="ECO:0000313" key="2">
    <source>
        <dbReference type="Proteomes" id="UP001293791"/>
    </source>
</evidence>
<protein>
    <submittedName>
        <fullName evidence="1">Uncharacterized protein</fullName>
    </submittedName>
</protein>
<sequence>MQQFALISNENSLKIAQNPSIAARIYLLLDKLYDAQQEQLATHINTNLNTASLFFLKDEYGLSFYHYIGAYILSNLMIEGRINMERDIFHEDLKKTAFKNLQMQYYTQTILTIRNI</sequence>
<organism evidence="1 2">
    <name type="scientific">Candidatus Cyrtobacter comes</name>
    <dbReference type="NCBI Taxonomy" id="675776"/>
    <lineage>
        <taxon>Bacteria</taxon>
        <taxon>Pseudomonadati</taxon>
        <taxon>Pseudomonadota</taxon>
        <taxon>Alphaproteobacteria</taxon>
        <taxon>Rickettsiales</taxon>
        <taxon>Candidatus Midichloriaceae</taxon>
        <taxon>Candidatus Cyrtobacter</taxon>
    </lineage>
</organism>
<proteinExistence type="predicted"/>
<dbReference type="Proteomes" id="UP001293791">
    <property type="component" value="Unassembled WGS sequence"/>
</dbReference>